<dbReference type="EMBL" id="BDCR01000004">
    <property type="protein sequence ID" value="GAT64353.1"/>
    <property type="molecule type" value="Genomic_DNA"/>
</dbReference>
<sequence length="69" mass="7973">MIRIKDNTIIIEHNDNSAIETIIAWKTAIIDAIQFLPDDTDRETYFYLAQILQVLEPDVIQLSKALKTK</sequence>
<dbReference type="AlphaFoldDB" id="A0A161M6L4"/>
<keyword evidence="2" id="KW-1185">Reference proteome</keyword>
<comment type="caution">
    <text evidence="1">The sequence shown here is derived from an EMBL/GenBank/DDBJ whole genome shotgun (WGS) entry which is preliminary data.</text>
</comment>
<reference evidence="2" key="2">
    <citation type="journal article" date="2017" name="Genome Announc.">
        <title>Draft genome sequence of Paludibacter jiangxiensis NM7(T), a propionate-producing fermentative bacterium.</title>
        <authorList>
            <person name="Qiu Y.-L."/>
            <person name="Tourlousse D.M."/>
            <person name="Matsuura N."/>
            <person name="Ohashi A."/>
            <person name="Sekiguchi Y."/>
        </authorList>
    </citation>
    <scope>NUCLEOTIDE SEQUENCE [LARGE SCALE GENOMIC DNA]</scope>
    <source>
        <strain evidence="2">NM7</strain>
    </source>
</reference>
<protein>
    <submittedName>
        <fullName evidence="1">Uncharacterized protein</fullName>
    </submittedName>
</protein>
<organism evidence="1 2">
    <name type="scientific">Paludibacter jiangxiensis</name>
    <dbReference type="NCBI Taxonomy" id="681398"/>
    <lineage>
        <taxon>Bacteria</taxon>
        <taxon>Pseudomonadati</taxon>
        <taxon>Bacteroidota</taxon>
        <taxon>Bacteroidia</taxon>
        <taxon>Bacteroidales</taxon>
        <taxon>Paludibacteraceae</taxon>
        <taxon>Paludibacter</taxon>
    </lineage>
</organism>
<dbReference type="Proteomes" id="UP000076586">
    <property type="component" value="Unassembled WGS sequence"/>
</dbReference>
<proteinExistence type="predicted"/>
<evidence type="ECO:0000313" key="2">
    <source>
        <dbReference type="Proteomes" id="UP000076586"/>
    </source>
</evidence>
<evidence type="ECO:0000313" key="1">
    <source>
        <dbReference type="EMBL" id="GAT64353.1"/>
    </source>
</evidence>
<gene>
    <name evidence="1" type="ORF">PJIAN_4904</name>
</gene>
<reference evidence="2" key="1">
    <citation type="submission" date="2016-04" db="EMBL/GenBank/DDBJ databases">
        <title>Draft genome sequence of Paludibacter jiangxiensis strain NM7.</title>
        <authorList>
            <person name="Qiu Y."/>
            <person name="Matsuura N."/>
            <person name="Ohashi A."/>
            <person name="Tourlousse M.D."/>
            <person name="Sekiguchi Y."/>
        </authorList>
    </citation>
    <scope>NUCLEOTIDE SEQUENCE [LARGE SCALE GENOMIC DNA]</scope>
    <source>
        <strain evidence="2">NM7</strain>
    </source>
</reference>
<dbReference type="STRING" id="681398.PJIAN_4904"/>
<accession>A0A161M6L4</accession>
<name>A0A161M6L4_9BACT</name>